<comment type="caution">
    <text evidence="2">The sequence shown here is derived from an EMBL/GenBank/DDBJ whole genome shotgun (WGS) entry which is preliminary data.</text>
</comment>
<reference evidence="2 3" key="1">
    <citation type="submission" date="2024-01" db="EMBL/GenBank/DDBJ databases">
        <title>Complete genome of Cladobotryum mycophilum ATHUM6906.</title>
        <authorList>
            <person name="Christinaki A.C."/>
            <person name="Myridakis A.I."/>
            <person name="Kouvelis V.N."/>
        </authorList>
    </citation>
    <scope>NUCLEOTIDE SEQUENCE [LARGE SCALE GENOMIC DNA]</scope>
    <source>
        <strain evidence="2 3">ATHUM6906</strain>
    </source>
</reference>
<evidence type="ECO:0000256" key="1">
    <source>
        <dbReference type="SAM" id="MobiDB-lite"/>
    </source>
</evidence>
<sequence length="276" mass="30570">MQRSSNRAGGLRFAGDEAGGLDDGDDYGYLNFTYRPLSRLPTPPPTLNKDSSLDDQSLLHLELLGDGESLSPKFRGPAIHLVNLIPSAASFANASVPFVQAMLARAELPIETVALAVCILDSLDSKFGRNRFALFLHQAALPPLTPHRTAHRQIHIDSVRPEIIILAALVIAAKFTQDLQEPPQFYRIAWGRSMWSNEQLNVTERCIMESLDYRIMPLCDEDCLTDAMVDMQLAGRLDQTGCSRWDVPREPTPPDSLAGSECEFVPGHHRSKTTYA</sequence>
<protein>
    <recommendedName>
        <fullName evidence="4">Cyclin N-terminal domain-containing protein</fullName>
    </recommendedName>
</protein>
<evidence type="ECO:0000313" key="2">
    <source>
        <dbReference type="EMBL" id="KAK5998375.1"/>
    </source>
</evidence>
<evidence type="ECO:0008006" key="4">
    <source>
        <dbReference type="Google" id="ProtNLM"/>
    </source>
</evidence>
<dbReference type="SUPFAM" id="SSF47954">
    <property type="entry name" value="Cyclin-like"/>
    <property type="match status" value="1"/>
</dbReference>
<organism evidence="2 3">
    <name type="scientific">Cladobotryum mycophilum</name>
    <dbReference type="NCBI Taxonomy" id="491253"/>
    <lineage>
        <taxon>Eukaryota</taxon>
        <taxon>Fungi</taxon>
        <taxon>Dikarya</taxon>
        <taxon>Ascomycota</taxon>
        <taxon>Pezizomycotina</taxon>
        <taxon>Sordariomycetes</taxon>
        <taxon>Hypocreomycetidae</taxon>
        <taxon>Hypocreales</taxon>
        <taxon>Hypocreaceae</taxon>
        <taxon>Cladobotryum</taxon>
    </lineage>
</organism>
<proteinExistence type="predicted"/>
<feature type="region of interest" description="Disordered" evidence="1">
    <location>
        <begin position="242"/>
        <end position="263"/>
    </location>
</feature>
<dbReference type="Proteomes" id="UP001338125">
    <property type="component" value="Unassembled WGS sequence"/>
</dbReference>
<gene>
    <name evidence="2" type="ORF">PT974_00754</name>
</gene>
<evidence type="ECO:0000313" key="3">
    <source>
        <dbReference type="Proteomes" id="UP001338125"/>
    </source>
</evidence>
<dbReference type="EMBL" id="JAVFKD010000001">
    <property type="protein sequence ID" value="KAK5998375.1"/>
    <property type="molecule type" value="Genomic_DNA"/>
</dbReference>
<name>A0ABR0T302_9HYPO</name>
<dbReference type="Gene3D" id="1.10.472.10">
    <property type="entry name" value="Cyclin-like"/>
    <property type="match status" value="1"/>
</dbReference>
<keyword evidence="3" id="KW-1185">Reference proteome</keyword>
<accession>A0ABR0T302</accession>
<feature type="region of interest" description="Disordered" evidence="1">
    <location>
        <begin position="1"/>
        <end position="23"/>
    </location>
</feature>
<dbReference type="InterPro" id="IPR036915">
    <property type="entry name" value="Cyclin-like_sf"/>
</dbReference>